<name>A0AAN0KH51_9ACTN</name>
<evidence type="ECO:0000256" key="5">
    <source>
        <dbReference type="ARBA" id="ARBA00023295"/>
    </source>
</evidence>
<dbReference type="InterPro" id="IPR001764">
    <property type="entry name" value="Glyco_hydro_3_N"/>
</dbReference>
<comment type="catalytic activity">
    <reaction evidence="1">
        <text>Hydrolysis of terminal non-reducing N-acetyl-D-hexosamine residues in N-acetyl-beta-D-hexosaminides.</text>
        <dbReference type="EC" id="3.2.1.52"/>
    </reaction>
</comment>
<keyword evidence="8" id="KW-1185">Reference proteome</keyword>
<dbReference type="Proteomes" id="UP001431656">
    <property type="component" value="Chromosome"/>
</dbReference>
<dbReference type="EMBL" id="AP028056">
    <property type="protein sequence ID" value="BEH01545.1"/>
    <property type="molecule type" value="Genomic_DNA"/>
</dbReference>
<comment type="similarity">
    <text evidence="2">Belongs to the glycosyl hydrolase 3 family.</text>
</comment>
<dbReference type="PANTHER" id="PTHR30480:SF13">
    <property type="entry name" value="BETA-HEXOSAMINIDASE"/>
    <property type="match status" value="1"/>
</dbReference>
<evidence type="ECO:0000313" key="7">
    <source>
        <dbReference type="EMBL" id="BEH01545.1"/>
    </source>
</evidence>
<dbReference type="PANTHER" id="PTHR30480">
    <property type="entry name" value="BETA-HEXOSAMINIDASE-RELATED"/>
    <property type="match status" value="1"/>
</dbReference>
<dbReference type="Gene3D" id="3.20.20.300">
    <property type="entry name" value="Glycoside hydrolase, family 3, N-terminal domain"/>
    <property type="match status" value="1"/>
</dbReference>
<dbReference type="AlphaFoldDB" id="A0AAN0KH51"/>
<dbReference type="GO" id="GO:0005975">
    <property type="term" value="P:carbohydrate metabolic process"/>
    <property type="evidence" value="ECO:0007669"/>
    <property type="project" value="InterPro"/>
</dbReference>
<proteinExistence type="inferred from homology"/>
<organism evidence="7 8">
    <name type="scientific">Brooklawnia propionicigenes</name>
    <dbReference type="NCBI Taxonomy" id="3041175"/>
    <lineage>
        <taxon>Bacteria</taxon>
        <taxon>Bacillati</taxon>
        <taxon>Actinomycetota</taxon>
        <taxon>Actinomycetes</taxon>
        <taxon>Propionibacteriales</taxon>
        <taxon>Propionibacteriaceae</taxon>
        <taxon>Brooklawnia</taxon>
    </lineage>
</organism>
<dbReference type="InterPro" id="IPR050226">
    <property type="entry name" value="NagZ_Beta-hexosaminidase"/>
</dbReference>
<dbReference type="GO" id="GO:0004563">
    <property type="term" value="F:beta-N-acetylhexosaminidase activity"/>
    <property type="evidence" value="ECO:0007669"/>
    <property type="project" value="UniProtKB-EC"/>
</dbReference>
<protein>
    <recommendedName>
        <fullName evidence="3">beta-N-acetylhexosaminidase</fullName>
        <ecNumber evidence="3">3.2.1.52</ecNumber>
    </recommendedName>
</protein>
<evidence type="ECO:0000256" key="4">
    <source>
        <dbReference type="ARBA" id="ARBA00022801"/>
    </source>
</evidence>
<evidence type="ECO:0000256" key="3">
    <source>
        <dbReference type="ARBA" id="ARBA00012663"/>
    </source>
</evidence>
<dbReference type="Pfam" id="PF00933">
    <property type="entry name" value="Glyco_hydro_3"/>
    <property type="match status" value="1"/>
</dbReference>
<gene>
    <name evidence="7" type="ORF">brsh051_08260</name>
</gene>
<dbReference type="PRINTS" id="PR00133">
    <property type="entry name" value="GLHYDRLASE3"/>
</dbReference>
<evidence type="ECO:0000256" key="2">
    <source>
        <dbReference type="ARBA" id="ARBA00005336"/>
    </source>
</evidence>
<keyword evidence="5" id="KW-0326">Glycosidase</keyword>
<evidence type="ECO:0000256" key="1">
    <source>
        <dbReference type="ARBA" id="ARBA00001231"/>
    </source>
</evidence>
<dbReference type="InterPro" id="IPR017853">
    <property type="entry name" value="GH"/>
</dbReference>
<sequence>MLVLALGLAGCAATPNGSGGTETGSVTPSRTITFSPPSLPASADSAATIDPATQCFAYAQRLSLAQQVGQLYMTVLMAGSDVDQAIAQISASGNGAVILLGNRTSGLAAVQSETQQLQDAAPGGIPLLIATDQEGGLVQKLSGPGFATIPAATEQAQLDNTELRGSWQRWGRELRNAGVNWNLAPVADVVPADQVANNAAIGQLDRGYGSDPEVVGQKVAEVIGGLSDSRVASSAKHFPGLGRVNENTDFAAGHDRVSQLDDADLASFQAAINAGASSVMVSSAIYDQVDPDNPAVFSSTIVTGILRERMGFNGVVTSDDLGAAVAVAGYPVADRGLAFLRAGGDMAVVADSAAAQQMVAATLAAAQADPQFASEVTEKAARVLDLKTDLGLMSCAS</sequence>
<dbReference type="SUPFAM" id="SSF51445">
    <property type="entry name" value="(Trans)glycosidases"/>
    <property type="match status" value="1"/>
</dbReference>
<dbReference type="GO" id="GO:0009254">
    <property type="term" value="P:peptidoglycan turnover"/>
    <property type="evidence" value="ECO:0007669"/>
    <property type="project" value="TreeGrafter"/>
</dbReference>
<dbReference type="KEGG" id="broo:brsh051_08260"/>
<keyword evidence="4 7" id="KW-0378">Hydrolase</keyword>
<feature type="domain" description="Glycoside hydrolase family 3 N-terminal" evidence="6">
    <location>
        <begin position="65"/>
        <end position="385"/>
    </location>
</feature>
<dbReference type="EC" id="3.2.1.52" evidence="3"/>
<reference evidence="7" key="1">
    <citation type="journal article" date="2024" name="Int. J. Syst. Evol. Microbiol.">
        <title>Brooklawnia propionicigenes sp. nov., a facultatively anaerobic, propionate-producing bacterium isolated from a methanogenic reactor treating waste from cattle farms.</title>
        <authorList>
            <person name="Akita Y."/>
            <person name="Ueki A."/>
            <person name="Tonouchi A."/>
            <person name="Sugawara Y."/>
            <person name="Honma S."/>
            <person name="Kaku N."/>
            <person name="Ueki K."/>
        </authorList>
    </citation>
    <scope>NUCLEOTIDE SEQUENCE</scope>
    <source>
        <strain evidence="7">SH051</strain>
    </source>
</reference>
<evidence type="ECO:0000313" key="8">
    <source>
        <dbReference type="Proteomes" id="UP001431656"/>
    </source>
</evidence>
<dbReference type="InterPro" id="IPR036962">
    <property type="entry name" value="Glyco_hydro_3_N_sf"/>
</dbReference>
<accession>A0AAN0KH51</accession>
<evidence type="ECO:0000259" key="6">
    <source>
        <dbReference type="Pfam" id="PF00933"/>
    </source>
</evidence>